<organism evidence="4 5">
    <name type="scientific">Reticulomyxa filosa</name>
    <dbReference type="NCBI Taxonomy" id="46433"/>
    <lineage>
        <taxon>Eukaryota</taxon>
        <taxon>Sar</taxon>
        <taxon>Rhizaria</taxon>
        <taxon>Retaria</taxon>
        <taxon>Foraminifera</taxon>
        <taxon>Monothalamids</taxon>
        <taxon>Reticulomyxidae</taxon>
        <taxon>Reticulomyxa</taxon>
    </lineage>
</organism>
<accession>X6NR70</accession>
<protein>
    <recommendedName>
        <fullName evidence="3">EF-hand domain-containing protein</fullName>
    </recommendedName>
</protein>
<evidence type="ECO:0000313" key="5">
    <source>
        <dbReference type="Proteomes" id="UP000023152"/>
    </source>
</evidence>
<feature type="region of interest" description="Disordered" evidence="2">
    <location>
        <begin position="161"/>
        <end position="193"/>
    </location>
</feature>
<dbReference type="AlphaFoldDB" id="X6NR70"/>
<gene>
    <name evidence="4" type="ORF">RFI_08743</name>
</gene>
<evidence type="ECO:0000256" key="1">
    <source>
        <dbReference type="ARBA" id="ARBA00022837"/>
    </source>
</evidence>
<dbReference type="InterPro" id="IPR018247">
    <property type="entry name" value="EF_Hand_1_Ca_BS"/>
</dbReference>
<dbReference type="GO" id="GO:0005509">
    <property type="term" value="F:calcium ion binding"/>
    <property type="evidence" value="ECO:0007669"/>
    <property type="project" value="InterPro"/>
</dbReference>
<dbReference type="CDD" id="cd00051">
    <property type="entry name" value="EFh"/>
    <property type="match status" value="1"/>
</dbReference>
<dbReference type="PROSITE" id="PS00018">
    <property type="entry name" value="EF_HAND_1"/>
    <property type="match status" value="2"/>
</dbReference>
<name>X6NR70_RETFI</name>
<proteinExistence type="predicted"/>
<keyword evidence="5" id="KW-1185">Reference proteome</keyword>
<evidence type="ECO:0000313" key="4">
    <source>
        <dbReference type="EMBL" id="ETO28388.1"/>
    </source>
</evidence>
<feature type="domain" description="EF-hand" evidence="3">
    <location>
        <begin position="92"/>
        <end position="127"/>
    </location>
</feature>
<dbReference type="InterPro" id="IPR011992">
    <property type="entry name" value="EF-hand-dom_pair"/>
</dbReference>
<comment type="caution">
    <text evidence="4">The sequence shown here is derived from an EMBL/GenBank/DDBJ whole genome shotgun (WGS) entry which is preliminary data.</text>
</comment>
<reference evidence="4 5" key="1">
    <citation type="journal article" date="2013" name="Curr. Biol.">
        <title>The Genome of the Foraminiferan Reticulomyxa filosa.</title>
        <authorList>
            <person name="Glockner G."/>
            <person name="Hulsmann N."/>
            <person name="Schleicher M."/>
            <person name="Noegel A.A."/>
            <person name="Eichinger L."/>
            <person name="Gallinger C."/>
            <person name="Pawlowski J."/>
            <person name="Sierra R."/>
            <person name="Euteneuer U."/>
            <person name="Pillet L."/>
            <person name="Moustafa A."/>
            <person name="Platzer M."/>
            <person name="Groth M."/>
            <person name="Szafranski K."/>
            <person name="Schliwa M."/>
        </authorList>
    </citation>
    <scope>NUCLEOTIDE SEQUENCE [LARGE SCALE GENOMIC DNA]</scope>
</reference>
<dbReference type="SMART" id="SM00054">
    <property type="entry name" value="EFh"/>
    <property type="match status" value="3"/>
</dbReference>
<dbReference type="InterPro" id="IPR002048">
    <property type="entry name" value="EF_hand_dom"/>
</dbReference>
<dbReference type="Proteomes" id="UP000023152">
    <property type="component" value="Unassembled WGS sequence"/>
</dbReference>
<feature type="compositionally biased region" description="Acidic residues" evidence="2">
    <location>
        <begin position="161"/>
        <end position="172"/>
    </location>
</feature>
<dbReference type="Pfam" id="PF13499">
    <property type="entry name" value="EF-hand_7"/>
    <property type="match status" value="1"/>
</dbReference>
<dbReference type="OrthoDB" id="26525at2759"/>
<sequence length="193" mass="22072">MIQSFRAIQEIFNKHAGDKKWVPKSLVKPILIELGAKEEELTEEVVNEIIQTSNLDGDDKIEFKELLIASAVGLFLKKSGESQTQKFQEIREGFLVVRQAFDKIDKDKSGEIDFNELKGAFLSMKQDDLINERLKELDFNGDKTIEFPEFVYGLCTWVGMDDGDDDDNEEESLSPQVNNKEFDAEEDPENKNT</sequence>
<keyword evidence="1" id="KW-0106">Calcium</keyword>
<dbReference type="EMBL" id="ASPP01006696">
    <property type="protein sequence ID" value="ETO28388.1"/>
    <property type="molecule type" value="Genomic_DNA"/>
</dbReference>
<dbReference type="SUPFAM" id="SSF47473">
    <property type="entry name" value="EF-hand"/>
    <property type="match status" value="1"/>
</dbReference>
<dbReference type="PROSITE" id="PS50222">
    <property type="entry name" value="EF_HAND_2"/>
    <property type="match status" value="1"/>
</dbReference>
<dbReference type="Gene3D" id="1.10.238.10">
    <property type="entry name" value="EF-hand"/>
    <property type="match status" value="1"/>
</dbReference>
<feature type="compositionally biased region" description="Acidic residues" evidence="2">
    <location>
        <begin position="183"/>
        <end position="193"/>
    </location>
</feature>
<evidence type="ECO:0000259" key="3">
    <source>
        <dbReference type="PROSITE" id="PS50222"/>
    </source>
</evidence>
<evidence type="ECO:0000256" key="2">
    <source>
        <dbReference type="SAM" id="MobiDB-lite"/>
    </source>
</evidence>